<reference evidence="1" key="2">
    <citation type="journal article" date="2014" name="ISME J.">
        <title>Microbial stratification in low pH oxic and suboxic macroscopic growths along an acid mine drainage.</title>
        <authorList>
            <person name="Mendez-Garcia C."/>
            <person name="Mesa V."/>
            <person name="Sprenger R.R."/>
            <person name="Richter M."/>
            <person name="Diez M.S."/>
            <person name="Solano J."/>
            <person name="Bargiela R."/>
            <person name="Golyshina O.V."/>
            <person name="Manteca A."/>
            <person name="Ramos J.L."/>
            <person name="Gallego J.R."/>
            <person name="Llorente I."/>
            <person name="Martins Dos Santos V.A."/>
            <person name="Jensen O.N."/>
            <person name="Pelaez A.I."/>
            <person name="Sanchez J."/>
            <person name="Ferrer M."/>
        </authorList>
    </citation>
    <scope>NUCLEOTIDE SEQUENCE</scope>
</reference>
<reference evidence="1" key="1">
    <citation type="submission" date="2013-08" db="EMBL/GenBank/DDBJ databases">
        <authorList>
            <person name="Mendez C."/>
            <person name="Richter M."/>
            <person name="Ferrer M."/>
            <person name="Sanchez J."/>
        </authorList>
    </citation>
    <scope>NUCLEOTIDE SEQUENCE</scope>
</reference>
<proteinExistence type="predicted"/>
<dbReference type="InterPro" id="IPR036390">
    <property type="entry name" value="WH_DNA-bd_sf"/>
</dbReference>
<gene>
    <name evidence="1" type="ORF">B2A_07014</name>
</gene>
<name>T0ZSA8_9ZZZZ</name>
<evidence type="ECO:0000313" key="1">
    <source>
        <dbReference type="EMBL" id="EQD51156.1"/>
    </source>
</evidence>
<protein>
    <submittedName>
        <fullName evidence="1">Transcription regulator (HTH)</fullName>
    </submittedName>
</protein>
<organism evidence="1">
    <name type="scientific">mine drainage metagenome</name>
    <dbReference type="NCBI Taxonomy" id="410659"/>
    <lineage>
        <taxon>unclassified sequences</taxon>
        <taxon>metagenomes</taxon>
        <taxon>ecological metagenomes</taxon>
    </lineage>
</organism>
<dbReference type="AlphaFoldDB" id="T0ZSA8"/>
<accession>T0ZSA8</accession>
<dbReference type="EMBL" id="AUZZ01005015">
    <property type="protein sequence ID" value="EQD51156.1"/>
    <property type="molecule type" value="Genomic_DNA"/>
</dbReference>
<comment type="caution">
    <text evidence="1">The sequence shown here is derived from an EMBL/GenBank/DDBJ whole genome shotgun (WGS) entry which is preliminary data.</text>
</comment>
<sequence length="72" mass="8001">MTDLTPVEQLIIKAMQELGATKDTNIKTADDITKKCNRPKGLITNSLVGLVQKGVIKRIVREKASGYYILQK</sequence>
<dbReference type="SUPFAM" id="SSF46785">
    <property type="entry name" value="Winged helix' DNA-binding domain"/>
    <property type="match status" value="1"/>
</dbReference>